<evidence type="ECO:0000256" key="1">
    <source>
        <dbReference type="ARBA" id="ARBA00023118"/>
    </source>
</evidence>
<dbReference type="GO" id="GO:0051607">
    <property type="term" value="P:defense response to virus"/>
    <property type="evidence" value="ECO:0007669"/>
    <property type="project" value="UniProtKB-KW"/>
</dbReference>
<dbReference type="EMBL" id="VLLN01000016">
    <property type="protein sequence ID" value="TWJ18388.1"/>
    <property type="molecule type" value="Genomic_DNA"/>
</dbReference>
<accession>A0A562VKI2</accession>
<dbReference type="NCBIfam" id="TIGR02593">
    <property type="entry name" value="CRISPR_cas5"/>
    <property type="match status" value="1"/>
</dbReference>
<evidence type="ECO:0000313" key="3">
    <source>
        <dbReference type="Proteomes" id="UP000319449"/>
    </source>
</evidence>
<dbReference type="InterPro" id="IPR010147">
    <property type="entry name" value="CRISPR-assoc_prot_CasD"/>
</dbReference>
<dbReference type="GO" id="GO:0003723">
    <property type="term" value="F:RNA binding"/>
    <property type="evidence" value="ECO:0007669"/>
    <property type="project" value="InterPro"/>
</dbReference>
<dbReference type="Proteomes" id="UP000319449">
    <property type="component" value="Unassembled WGS sequence"/>
</dbReference>
<dbReference type="CDD" id="cd09645">
    <property type="entry name" value="Cas5_I-E"/>
    <property type="match status" value="1"/>
</dbReference>
<dbReference type="InterPro" id="IPR021124">
    <property type="entry name" value="CRISPR-assoc_prot_Cas5"/>
</dbReference>
<dbReference type="Gene3D" id="3.30.70.2660">
    <property type="match status" value="1"/>
</dbReference>
<dbReference type="InterPro" id="IPR013422">
    <property type="entry name" value="CRISPR-assoc_prot_Cas5_N"/>
</dbReference>
<comment type="caution">
    <text evidence="2">The sequence shown here is derived from an EMBL/GenBank/DDBJ whole genome shotgun (WGS) entry which is preliminary data.</text>
</comment>
<name>A0A562VKI2_9BACT</name>
<proteinExistence type="predicted"/>
<organism evidence="2 3">
    <name type="scientific">Geobacter argillaceus</name>
    <dbReference type="NCBI Taxonomy" id="345631"/>
    <lineage>
        <taxon>Bacteria</taxon>
        <taxon>Pseudomonadati</taxon>
        <taxon>Thermodesulfobacteriota</taxon>
        <taxon>Desulfuromonadia</taxon>
        <taxon>Geobacterales</taxon>
        <taxon>Geobacteraceae</taxon>
        <taxon>Geobacter</taxon>
    </lineage>
</organism>
<evidence type="ECO:0000313" key="2">
    <source>
        <dbReference type="EMBL" id="TWJ18388.1"/>
    </source>
</evidence>
<dbReference type="NCBIfam" id="TIGR01868">
    <property type="entry name" value="casD_Cas5e"/>
    <property type="match status" value="1"/>
</dbReference>
<dbReference type="AlphaFoldDB" id="A0A562VKI2"/>
<protein>
    <submittedName>
        <fullName evidence="2">CRISPR-associated protein, Cas5e family</fullName>
    </submittedName>
</protein>
<dbReference type="RefSeq" id="WP_145023434.1">
    <property type="nucleotide sequence ID" value="NZ_VLLN01000016.1"/>
</dbReference>
<gene>
    <name evidence="2" type="ORF">JN12_02610</name>
</gene>
<keyword evidence="1" id="KW-0051">Antiviral defense</keyword>
<dbReference type="Pfam" id="PF09704">
    <property type="entry name" value="Cas_Cas5d"/>
    <property type="match status" value="1"/>
</dbReference>
<dbReference type="OrthoDB" id="5704083at2"/>
<sequence length="225" mass="24860">MSSDKSFLALRLEGPLQSWGFDSQYNRRNTGLMPTKSAIAGMCCAALGLSRGSAGEQEFLASFVKMSMTAIAIPRNGVKKELPVRRLQDYHTVQNTRTAEGKNKDCHITHRQYLTDASFGVLLEGDASLLKQVADALENPVWGVWLGRKTCIPTAPVLAGLRDSREEALRLLIGGRALETFTRQEEVESFADGRDSLPDMPVSFATERRSFSPRRVRTRQAGEIG</sequence>
<keyword evidence="3" id="KW-1185">Reference proteome</keyword>
<dbReference type="GO" id="GO:0043571">
    <property type="term" value="P:maintenance of CRISPR repeat elements"/>
    <property type="evidence" value="ECO:0007669"/>
    <property type="project" value="InterPro"/>
</dbReference>
<reference evidence="2 3" key="1">
    <citation type="submission" date="2019-07" db="EMBL/GenBank/DDBJ databases">
        <title>Genomic Encyclopedia of Archaeal and Bacterial Type Strains, Phase II (KMG-II): from individual species to whole genera.</title>
        <authorList>
            <person name="Goeker M."/>
        </authorList>
    </citation>
    <scope>NUCLEOTIDE SEQUENCE [LARGE SCALE GENOMIC DNA]</scope>
    <source>
        <strain evidence="2 3">ATCC BAA-1139</strain>
    </source>
</reference>